<name>A0A1U9K533_9BACL</name>
<feature type="transmembrane region" description="Helical" evidence="1">
    <location>
        <begin position="112"/>
        <end position="130"/>
    </location>
</feature>
<keyword evidence="1" id="KW-0812">Transmembrane</keyword>
<dbReference type="STRING" id="1471761.B0W44_04385"/>
<feature type="transmembrane region" description="Helical" evidence="1">
    <location>
        <begin position="87"/>
        <end position="106"/>
    </location>
</feature>
<dbReference type="RefSeq" id="WP_077718940.1">
    <property type="nucleotide sequence ID" value="NZ_CP019699.1"/>
</dbReference>
<dbReference type="EMBL" id="CP019699">
    <property type="protein sequence ID" value="AQS55120.1"/>
    <property type="molecule type" value="Genomic_DNA"/>
</dbReference>
<keyword evidence="3" id="KW-1185">Reference proteome</keyword>
<sequence>MTVEKSKLYVDVASLSTFHDCPYRYEQEQIYRNREMSDEELLQLIGGEHDTHRKLLWQKEWERRRNERHPKADPLVSRDAEASRVKGLLFVTSFALSFSLVLFYLLTGGPAWLAITATFCLVSATVFGLTHV</sequence>
<evidence type="ECO:0000313" key="3">
    <source>
        <dbReference type="Proteomes" id="UP000188603"/>
    </source>
</evidence>
<evidence type="ECO:0000256" key="1">
    <source>
        <dbReference type="SAM" id="Phobius"/>
    </source>
</evidence>
<protein>
    <submittedName>
        <fullName evidence="2">Uncharacterized protein</fullName>
    </submittedName>
</protein>
<dbReference type="KEGG" id="ntr:B0W44_04385"/>
<proteinExistence type="predicted"/>
<organism evidence="2 3">
    <name type="scientific">Novibacillus thermophilus</name>
    <dbReference type="NCBI Taxonomy" id="1471761"/>
    <lineage>
        <taxon>Bacteria</taxon>
        <taxon>Bacillati</taxon>
        <taxon>Bacillota</taxon>
        <taxon>Bacilli</taxon>
        <taxon>Bacillales</taxon>
        <taxon>Thermoactinomycetaceae</taxon>
        <taxon>Novibacillus</taxon>
    </lineage>
</organism>
<keyword evidence="1" id="KW-0472">Membrane</keyword>
<dbReference type="Proteomes" id="UP000188603">
    <property type="component" value="Chromosome"/>
</dbReference>
<dbReference type="AlphaFoldDB" id="A0A1U9K533"/>
<gene>
    <name evidence="2" type="ORF">B0W44_04385</name>
</gene>
<keyword evidence="1" id="KW-1133">Transmembrane helix</keyword>
<reference evidence="2 3" key="1">
    <citation type="journal article" date="2015" name="Int. J. Syst. Evol. Microbiol.">
        <title>Novibacillus thermophilus gen. nov., sp. nov., a Gram-staining-negative and moderately thermophilic member of the family Thermoactinomycetaceae.</title>
        <authorList>
            <person name="Yang G."/>
            <person name="Chen J."/>
            <person name="Zhou S."/>
        </authorList>
    </citation>
    <scope>NUCLEOTIDE SEQUENCE [LARGE SCALE GENOMIC DNA]</scope>
    <source>
        <strain evidence="2 3">SG-1</strain>
    </source>
</reference>
<evidence type="ECO:0000313" key="2">
    <source>
        <dbReference type="EMBL" id="AQS55120.1"/>
    </source>
</evidence>
<accession>A0A1U9K533</accession>